<evidence type="ECO:0000256" key="1">
    <source>
        <dbReference type="ARBA" id="ARBA00004141"/>
    </source>
</evidence>
<feature type="compositionally biased region" description="Polar residues" evidence="5">
    <location>
        <begin position="160"/>
        <end position="180"/>
    </location>
</feature>
<feature type="transmembrane region" description="Helical" evidence="6">
    <location>
        <begin position="430"/>
        <end position="450"/>
    </location>
</feature>
<name>Q23EB8_TETTS</name>
<evidence type="ECO:0000256" key="4">
    <source>
        <dbReference type="ARBA" id="ARBA00023136"/>
    </source>
</evidence>
<dbReference type="Gene3D" id="1.10.287.70">
    <property type="match status" value="1"/>
</dbReference>
<keyword evidence="3 6" id="KW-1133">Transmembrane helix</keyword>
<evidence type="ECO:0000313" key="8">
    <source>
        <dbReference type="EMBL" id="EAR94835.2"/>
    </source>
</evidence>
<dbReference type="HOGENOM" id="CLU_003403_1_1_1"/>
<dbReference type="AlphaFoldDB" id="Q23EB8"/>
<feature type="transmembrane region" description="Helical" evidence="6">
    <location>
        <begin position="271"/>
        <end position="292"/>
    </location>
</feature>
<keyword evidence="2 6" id="KW-0812">Transmembrane</keyword>
<dbReference type="GO" id="GO:0042391">
    <property type="term" value="P:regulation of membrane potential"/>
    <property type="evidence" value="ECO:0007669"/>
    <property type="project" value="TreeGrafter"/>
</dbReference>
<dbReference type="EMBL" id="GG662649">
    <property type="protein sequence ID" value="EAR94835.2"/>
    <property type="molecule type" value="Genomic_DNA"/>
</dbReference>
<keyword evidence="9" id="KW-1185">Reference proteome</keyword>
<organism evidence="8 9">
    <name type="scientific">Tetrahymena thermophila (strain SB210)</name>
    <dbReference type="NCBI Taxonomy" id="312017"/>
    <lineage>
        <taxon>Eukaryota</taxon>
        <taxon>Sar</taxon>
        <taxon>Alveolata</taxon>
        <taxon>Ciliophora</taxon>
        <taxon>Intramacronucleata</taxon>
        <taxon>Oligohymenophorea</taxon>
        <taxon>Hymenostomatida</taxon>
        <taxon>Tetrahymenina</taxon>
        <taxon>Tetrahymenidae</taxon>
        <taxon>Tetrahymena</taxon>
    </lineage>
</organism>
<evidence type="ECO:0000256" key="2">
    <source>
        <dbReference type="ARBA" id="ARBA00022692"/>
    </source>
</evidence>
<gene>
    <name evidence="8" type="ORF">TTHERM_00717600</name>
</gene>
<dbReference type="Proteomes" id="UP000009168">
    <property type="component" value="Unassembled WGS sequence"/>
</dbReference>
<dbReference type="GO" id="GO:0005249">
    <property type="term" value="F:voltage-gated potassium channel activity"/>
    <property type="evidence" value="ECO:0007669"/>
    <property type="project" value="TreeGrafter"/>
</dbReference>
<dbReference type="InterPro" id="IPR050818">
    <property type="entry name" value="KCNH_animal-type"/>
</dbReference>
<dbReference type="OrthoDB" id="426293at2759"/>
<keyword evidence="4 6" id="KW-0472">Membrane</keyword>
<feature type="region of interest" description="Disordered" evidence="5">
    <location>
        <begin position="150"/>
        <end position="185"/>
    </location>
</feature>
<sequence length="461" mass="53828">MSIKRLDEIDPVITEDLEFQNKSLQGKIFCGSIVNCSNGDNDLIDLTEISNTNEAQEKKYKSSNNIQNIPFILSSQTQVRVNEYQQSSLKVNNFHQQISTIKENNNKEISRINEADITKVDSDKHKPITIEGLNSEISKAQNSVIERFKLSNSEKESQKNDSNIDTSNNQSQIRSEITYTRQSQQKIRRQSRENIEKAANILNNAISKSMNRVQRINQHIDIEIPLFMPTNTFKIYWDILQTIYTYLFIYIYSILIFFAMQDQDSIFIKQYYQYTYIFFLVDILITFNTAYFKKDVIITNRKQIAWKNLSSSVFIADAITLATMGLKLIIQNSHIVYNPDNSFINFAINLLVFLKLQSVNQKKKHFSYAFTLKNYQKHIMKLFNQLFIVISVAHIVSLAWHILAQYEIQNGYSVLWIQKYNFNDLTYIQLYFYSIYWSITTMTTVGYGDISASKQQISSQI</sequence>
<dbReference type="InParanoid" id="Q23EB8"/>
<evidence type="ECO:0000256" key="5">
    <source>
        <dbReference type="SAM" id="MobiDB-lite"/>
    </source>
</evidence>
<evidence type="ECO:0000256" key="3">
    <source>
        <dbReference type="ARBA" id="ARBA00022989"/>
    </source>
</evidence>
<dbReference type="GeneID" id="7839520"/>
<protein>
    <submittedName>
        <fullName evidence="8">Cyclic nucleotide-binding domain protein</fullName>
    </submittedName>
</protein>
<dbReference type="PANTHER" id="PTHR10217">
    <property type="entry name" value="VOLTAGE AND LIGAND GATED POTASSIUM CHANNEL"/>
    <property type="match status" value="1"/>
</dbReference>
<accession>Q23EB8</accession>
<feature type="transmembrane region" description="Helical" evidence="6">
    <location>
        <begin position="382"/>
        <end position="403"/>
    </location>
</feature>
<dbReference type="GO" id="GO:0005886">
    <property type="term" value="C:plasma membrane"/>
    <property type="evidence" value="ECO:0007669"/>
    <property type="project" value="TreeGrafter"/>
</dbReference>
<dbReference type="Pfam" id="PF00520">
    <property type="entry name" value="Ion_trans"/>
    <property type="match status" value="1"/>
</dbReference>
<dbReference type="PANTHER" id="PTHR10217:SF435">
    <property type="entry name" value="POTASSIUM VOLTAGE-GATED CHANNEL PROTEIN EAG"/>
    <property type="match status" value="1"/>
</dbReference>
<evidence type="ECO:0000256" key="6">
    <source>
        <dbReference type="SAM" id="Phobius"/>
    </source>
</evidence>
<dbReference type="KEGG" id="tet:TTHERM_00717600"/>
<evidence type="ECO:0000313" key="9">
    <source>
        <dbReference type="Proteomes" id="UP000009168"/>
    </source>
</evidence>
<comment type="subcellular location">
    <subcellularLocation>
        <location evidence="1">Membrane</location>
        <topology evidence="1">Multi-pass membrane protein</topology>
    </subcellularLocation>
</comment>
<dbReference type="InterPro" id="IPR005821">
    <property type="entry name" value="Ion_trans_dom"/>
</dbReference>
<dbReference type="SUPFAM" id="SSF81324">
    <property type="entry name" value="Voltage-gated potassium channels"/>
    <property type="match status" value="1"/>
</dbReference>
<feature type="domain" description="Ion transport" evidence="7">
    <location>
        <begin position="237"/>
        <end position="452"/>
    </location>
</feature>
<evidence type="ECO:0000259" key="7">
    <source>
        <dbReference type="Pfam" id="PF00520"/>
    </source>
</evidence>
<reference evidence="9" key="1">
    <citation type="journal article" date="2006" name="PLoS Biol.">
        <title>Macronuclear genome sequence of the ciliate Tetrahymena thermophila, a model eukaryote.</title>
        <authorList>
            <person name="Eisen J.A."/>
            <person name="Coyne R.S."/>
            <person name="Wu M."/>
            <person name="Wu D."/>
            <person name="Thiagarajan M."/>
            <person name="Wortman J.R."/>
            <person name="Badger J.H."/>
            <person name="Ren Q."/>
            <person name="Amedeo P."/>
            <person name="Jones K.M."/>
            <person name="Tallon L.J."/>
            <person name="Delcher A.L."/>
            <person name="Salzberg S.L."/>
            <person name="Silva J.C."/>
            <person name="Haas B.J."/>
            <person name="Majoros W.H."/>
            <person name="Farzad M."/>
            <person name="Carlton J.M."/>
            <person name="Smith R.K. Jr."/>
            <person name="Garg J."/>
            <person name="Pearlman R.E."/>
            <person name="Karrer K.M."/>
            <person name="Sun L."/>
            <person name="Manning G."/>
            <person name="Elde N.C."/>
            <person name="Turkewitz A.P."/>
            <person name="Asai D.J."/>
            <person name="Wilkes D.E."/>
            <person name="Wang Y."/>
            <person name="Cai H."/>
            <person name="Collins K."/>
            <person name="Stewart B.A."/>
            <person name="Lee S.R."/>
            <person name="Wilamowska K."/>
            <person name="Weinberg Z."/>
            <person name="Ruzzo W.L."/>
            <person name="Wloga D."/>
            <person name="Gaertig J."/>
            <person name="Frankel J."/>
            <person name="Tsao C.-C."/>
            <person name="Gorovsky M.A."/>
            <person name="Keeling P.J."/>
            <person name="Waller R.F."/>
            <person name="Patron N.J."/>
            <person name="Cherry J.M."/>
            <person name="Stover N.A."/>
            <person name="Krieger C.J."/>
            <person name="del Toro C."/>
            <person name="Ryder H.F."/>
            <person name="Williamson S.C."/>
            <person name="Barbeau R.A."/>
            <person name="Hamilton E.P."/>
            <person name="Orias E."/>
        </authorList>
    </citation>
    <scope>NUCLEOTIDE SEQUENCE [LARGE SCALE GENOMIC DNA]</scope>
    <source>
        <strain evidence="9">SB210</strain>
    </source>
</reference>
<feature type="compositionally biased region" description="Basic and acidic residues" evidence="5">
    <location>
        <begin position="150"/>
        <end position="159"/>
    </location>
</feature>
<feature type="transmembrane region" description="Helical" evidence="6">
    <location>
        <begin position="235"/>
        <end position="259"/>
    </location>
</feature>
<proteinExistence type="predicted"/>
<dbReference type="RefSeq" id="XP_001015080.2">
    <property type="nucleotide sequence ID" value="XM_001015080.2"/>
</dbReference>